<reference evidence="1" key="1">
    <citation type="submission" date="2021-05" db="EMBL/GenBank/DDBJ databases">
        <authorList>
            <person name="Pan Q."/>
            <person name="Jouanno E."/>
            <person name="Zahm M."/>
            <person name="Klopp C."/>
            <person name="Cabau C."/>
            <person name="Louis A."/>
            <person name="Berthelot C."/>
            <person name="Parey E."/>
            <person name="Roest Crollius H."/>
            <person name="Montfort J."/>
            <person name="Robinson-Rechavi M."/>
            <person name="Bouchez O."/>
            <person name="Lampietro C."/>
            <person name="Lopez Roques C."/>
            <person name="Donnadieu C."/>
            <person name="Postlethwait J."/>
            <person name="Bobe J."/>
            <person name="Dillon D."/>
            <person name="Chandos A."/>
            <person name="von Hippel F."/>
            <person name="Guiguen Y."/>
        </authorList>
    </citation>
    <scope>NUCLEOTIDE SEQUENCE</scope>
    <source>
        <strain evidence="1">YG-Jan2019</strain>
    </source>
</reference>
<dbReference type="Proteomes" id="UP001157502">
    <property type="component" value="Chromosome 12"/>
</dbReference>
<sequence length="474" mass="53682">MVRQRTGRPTEPEQISVDHTKMKDSTTTYERFDGEVENPTTDSSTDQGASMQRTRNRRYKLVIIILGLFLTALVTFWTYSRKPCPIHPPAPSTCPVHTTNDMVTPVKGSTALIVSAYKDDRSQESIRIIAIVNREQAKPLYCVFCCTGNSQVTPATAFVHSVHYGYPYVTADLLCFEQLGCNATHVAVVSTGDVPDPFNTFLRIQNGARQEEDFPFYLTVCMSTMSGAYNNVLQFVQTMELYKLLGVPRVVLYLTSCGPDMEKVLRFYTDEGTLEVIDWPIDHFLKPATGWKLEDQEGDIHLNGQLTIMNECIYRNMYQSQYVLLADVEQVLVPAAHNSLRPLMEDLQGQNPDATVFLMETHLFPAAARQSAHSKALGVDLLDYVYKEPLEEDDFRSHKMVVNPRKVMRTAIFDVTQSDGDTVMVSPDLCKIMQVKEASKERWIDDQLVLDLSLWQFKEHLVPTVNDVLEKIGI</sequence>
<protein>
    <submittedName>
        <fullName evidence="1">Uncharacterized protein</fullName>
    </submittedName>
</protein>
<keyword evidence="2" id="KW-1185">Reference proteome</keyword>
<gene>
    <name evidence="1" type="ORF">DPEC_G00153110</name>
</gene>
<proteinExistence type="predicted"/>
<comment type="caution">
    <text evidence="1">The sequence shown here is derived from an EMBL/GenBank/DDBJ whole genome shotgun (WGS) entry which is preliminary data.</text>
</comment>
<name>A0ACC2GK23_DALPE</name>
<dbReference type="EMBL" id="CM055739">
    <property type="protein sequence ID" value="KAJ8003892.1"/>
    <property type="molecule type" value="Genomic_DNA"/>
</dbReference>
<accession>A0ACC2GK23</accession>
<evidence type="ECO:0000313" key="2">
    <source>
        <dbReference type="Proteomes" id="UP001157502"/>
    </source>
</evidence>
<organism evidence="1 2">
    <name type="scientific">Dallia pectoralis</name>
    <name type="common">Alaska blackfish</name>
    <dbReference type="NCBI Taxonomy" id="75939"/>
    <lineage>
        <taxon>Eukaryota</taxon>
        <taxon>Metazoa</taxon>
        <taxon>Chordata</taxon>
        <taxon>Craniata</taxon>
        <taxon>Vertebrata</taxon>
        <taxon>Euteleostomi</taxon>
        <taxon>Actinopterygii</taxon>
        <taxon>Neopterygii</taxon>
        <taxon>Teleostei</taxon>
        <taxon>Protacanthopterygii</taxon>
        <taxon>Esociformes</taxon>
        <taxon>Umbridae</taxon>
        <taxon>Dallia</taxon>
    </lineage>
</organism>
<evidence type="ECO:0000313" key="1">
    <source>
        <dbReference type="EMBL" id="KAJ8003892.1"/>
    </source>
</evidence>